<organism evidence="1">
    <name type="scientific">Spongospora subterranea</name>
    <dbReference type="NCBI Taxonomy" id="70186"/>
    <lineage>
        <taxon>Eukaryota</taxon>
        <taxon>Sar</taxon>
        <taxon>Rhizaria</taxon>
        <taxon>Endomyxa</taxon>
        <taxon>Phytomyxea</taxon>
        <taxon>Plasmodiophorida</taxon>
        <taxon>Plasmodiophoridae</taxon>
        <taxon>Spongospora</taxon>
    </lineage>
</organism>
<reference evidence="1" key="1">
    <citation type="submission" date="2015-04" db="EMBL/GenBank/DDBJ databases">
        <title>The genome sequence of the plant pathogenic Rhizarian Plasmodiophora brassicae reveals insights in its biotrophic life cycle and the origin of chitin synthesis.</title>
        <authorList>
            <person name="Schwelm A."/>
            <person name="Fogelqvist J."/>
            <person name="Knaust A."/>
            <person name="Julke S."/>
            <person name="Lilja T."/>
            <person name="Dhandapani V."/>
            <person name="Bonilla-Rosso G."/>
            <person name="Karlsson M."/>
            <person name="Shevchenko A."/>
            <person name="Choi S.R."/>
            <person name="Kim H.G."/>
            <person name="Park J.Y."/>
            <person name="Lim Y.P."/>
            <person name="Ludwig-Muller J."/>
            <person name="Dixelius C."/>
        </authorList>
    </citation>
    <scope>NUCLEOTIDE SEQUENCE</scope>
    <source>
        <tissue evidence="1">Potato root galls</tissue>
    </source>
</reference>
<proteinExistence type="predicted"/>
<accession>A0A0H5QPQ0</accession>
<evidence type="ECO:0000313" key="1">
    <source>
        <dbReference type="EMBL" id="CRZ03361.1"/>
    </source>
</evidence>
<sequence length="99" mass="11220">MGGVISNASSSALRRDFSQFAKNIHNRFVSIHLCRIIRLLPSYNETSVILPCPYRLVDCGSNTKPSSRSHSFELPFTTTEQRLPSQLRDLYCFALEAKI</sequence>
<protein>
    <submittedName>
        <fullName evidence="1">Uncharacterized protein</fullName>
    </submittedName>
</protein>
<dbReference type="AlphaFoldDB" id="A0A0H5QPQ0"/>
<name>A0A0H5QPQ0_9EUKA</name>
<dbReference type="EMBL" id="HACM01002919">
    <property type="protein sequence ID" value="CRZ03361.1"/>
    <property type="molecule type" value="Transcribed_RNA"/>
</dbReference>